<dbReference type="EMBL" id="LAZR01000277">
    <property type="protein sequence ID" value="KKN77509.1"/>
    <property type="molecule type" value="Genomic_DNA"/>
</dbReference>
<accession>A0A0F9TE68</accession>
<evidence type="ECO:0000313" key="1">
    <source>
        <dbReference type="EMBL" id="KKN77509.1"/>
    </source>
</evidence>
<sequence length="76" mass="8944">MNDNLKERVAEIIRCELWGEYIKETSIQYAKSEHMANKILNDPEIKELKEYAAMLAKSNIALRTQIVEMKKSRDMK</sequence>
<gene>
    <name evidence="1" type="ORF">LCGC14_0359240</name>
</gene>
<proteinExistence type="predicted"/>
<reference evidence="1" key="1">
    <citation type="journal article" date="2015" name="Nature">
        <title>Complex archaea that bridge the gap between prokaryotes and eukaryotes.</title>
        <authorList>
            <person name="Spang A."/>
            <person name="Saw J.H."/>
            <person name="Jorgensen S.L."/>
            <person name="Zaremba-Niedzwiedzka K."/>
            <person name="Martijn J."/>
            <person name="Lind A.E."/>
            <person name="van Eijk R."/>
            <person name="Schleper C."/>
            <person name="Guy L."/>
            <person name="Ettema T.J."/>
        </authorList>
    </citation>
    <scope>NUCLEOTIDE SEQUENCE</scope>
</reference>
<name>A0A0F9TE68_9ZZZZ</name>
<comment type="caution">
    <text evidence="1">The sequence shown here is derived from an EMBL/GenBank/DDBJ whole genome shotgun (WGS) entry which is preliminary data.</text>
</comment>
<protein>
    <submittedName>
        <fullName evidence="1">Uncharacterized protein</fullName>
    </submittedName>
</protein>
<dbReference type="AlphaFoldDB" id="A0A0F9TE68"/>
<organism evidence="1">
    <name type="scientific">marine sediment metagenome</name>
    <dbReference type="NCBI Taxonomy" id="412755"/>
    <lineage>
        <taxon>unclassified sequences</taxon>
        <taxon>metagenomes</taxon>
        <taxon>ecological metagenomes</taxon>
    </lineage>
</organism>